<sequence>MRIVVIGGTGRIGAQVVDRLRRQGQEVLAASPSGGVDSVTGAGLPAALAGARVVVDLSNAPSFEDRAAMEFFQASTRNLLAAGAAAGIGHHLALSVVGTDRLQENGYFRAKLAQERLIAAGPLPWTILRATQFLEFLDGIIEGGAGPGGIRLPAALFQPIAAADVAALVAEAALQPPVNRMIEIAGPERIGMAALAGRYLAARGDARRVAADPAARYFGAAIDDRSLTAGEDARLGPTRIADWLRATAPAPAPQR</sequence>
<dbReference type="SUPFAM" id="SSF51735">
    <property type="entry name" value="NAD(P)-binding Rossmann-fold domains"/>
    <property type="match status" value="1"/>
</dbReference>
<dbReference type="EMBL" id="SMSJ01000108">
    <property type="protein sequence ID" value="TDH58596.1"/>
    <property type="molecule type" value="Genomic_DNA"/>
</dbReference>
<evidence type="ECO:0000313" key="3">
    <source>
        <dbReference type="EMBL" id="TDH58596.1"/>
    </source>
</evidence>
<dbReference type="RefSeq" id="WP_133292568.1">
    <property type="nucleotide sequence ID" value="NZ_SMSJ01000108.1"/>
</dbReference>
<feature type="domain" description="NAD(P)-binding" evidence="2">
    <location>
        <begin position="7"/>
        <end position="175"/>
    </location>
</feature>
<dbReference type="Pfam" id="PF13460">
    <property type="entry name" value="NAD_binding_10"/>
    <property type="match status" value="1"/>
</dbReference>
<evidence type="ECO:0000259" key="2">
    <source>
        <dbReference type="Pfam" id="PF13460"/>
    </source>
</evidence>
<gene>
    <name evidence="3" type="ORF">E2C06_31690</name>
</gene>
<dbReference type="PANTHER" id="PTHR42748:SF3">
    <property type="entry name" value="BLL4366 PROTEIN"/>
    <property type="match status" value="1"/>
</dbReference>
<dbReference type="AlphaFoldDB" id="A0A4R5Q7C6"/>
<dbReference type="Proteomes" id="UP000295096">
    <property type="component" value="Unassembled WGS sequence"/>
</dbReference>
<dbReference type="Gene3D" id="3.40.50.720">
    <property type="entry name" value="NAD(P)-binding Rossmann-like Domain"/>
    <property type="match status" value="1"/>
</dbReference>
<evidence type="ECO:0000256" key="1">
    <source>
        <dbReference type="ARBA" id="ARBA00022857"/>
    </source>
</evidence>
<protein>
    <submittedName>
        <fullName evidence="3">SDR family oxidoreductase</fullName>
    </submittedName>
</protein>
<name>A0A4R5Q7C6_9PROT</name>
<evidence type="ECO:0000313" key="4">
    <source>
        <dbReference type="Proteomes" id="UP000295096"/>
    </source>
</evidence>
<accession>A0A4R5Q7C6</accession>
<dbReference type="InterPro" id="IPR036291">
    <property type="entry name" value="NAD(P)-bd_dom_sf"/>
</dbReference>
<dbReference type="InterPro" id="IPR016040">
    <property type="entry name" value="NAD(P)-bd_dom"/>
</dbReference>
<dbReference type="OrthoDB" id="9771302at2"/>
<comment type="caution">
    <text evidence="3">The sequence shown here is derived from an EMBL/GenBank/DDBJ whole genome shotgun (WGS) entry which is preliminary data.</text>
</comment>
<proteinExistence type="predicted"/>
<dbReference type="InterPro" id="IPR051164">
    <property type="entry name" value="NmrA-like_oxidored"/>
</dbReference>
<keyword evidence="4" id="KW-1185">Reference proteome</keyword>
<keyword evidence="1" id="KW-0521">NADP</keyword>
<reference evidence="3 4" key="1">
    <citation type="journal article" date="2016" name="J. Microbiol.">
        <title>Dankookia rubra gen. nov., sp. nov., an alphaproteobacterium isolated from sediment of a shallow stream.</title>
        <authorList>
            <person name="Kim W.H."/>
            <person name="Kim D.H."/>
            <person name="Kang K."/>
            <person name="Ahn T.Y."/>
        </authorList>
    </citation>
    <scope>NUCLEOTIDE SEQUENCE [LARGE SCALE GENOMIC DNA]</scope>
    <source>
        <strain evidence="3 4">JCM30602</strain>
    </source>
</reference>
<dbReference type="PANTHER" id="PTHR42748">
    <property type="entry name" value="NITROGEN METABOLITE REPRESSION PROTEIN NMRA FAMILY MEMBER"/>
    <property type="match status" value="1"/>
</dbReference>
<organism evidence="3 4">
    <name type="scientific">Dankookia rubra</name>
    <dbReference type="NCBI Taxonomy" id="1442381"/>
    <lineage>
        <taxon>Bacteria</taxon>
        <taxon>Pseudomonadati</taxon>
        <taxon>Pseudomonadota</taxon>
        <taxon>Alphaproteobacteria</taxon>
        <taxon>Acetobacterales</taxon>
        <taxon>Roseomonadaceae</taxon>
        <taxon>Dankookia</taxon>
    </lineage>
</organism>